<sequence>MKSHIAAPRRFVPAAIDGDAPAIERSQVSSPLEDDEFFSDFARLYNAGSSRSDVPKALAPHFAFPEGPDEAPIAALHCSVTAINRRGRLSAKSLLSLLGWGPGQRFSFDVDQTLVKVRRSGAGWPLGNDGFLVLPADVRNRSNINAGDRILMAASLQHDLLVVYPPKALTAALWACYPDLWEKAS</sequence>
<keyword evidence="1" id="KW-0238">DNA-binding</keyword>
<name>A0ABS0D5M0_9NOCA</name>
<dbReference type="EMBL" id="JADLQX010000044">
    <property type="protein sequence ID" value="MBF6302474.1"/>
    <property type="molecule type" value="Genomic_DNA"/>
</dbReference>
<organism evidence="1 2">
    <name type="scientific">Nocardia amamiensis</name>
    <dbReference type="NCBI Taxonomy" id="404578"/>
    <lineage>
        <taxon>Bacteria</taxon>
        <taxon>Bacillati</taxon>
        <taxon>Actinomycetota</taxon>
        <taxon>Actinomycetes</taxon>
        <taxon>Mycobacteriales</taxon>
        <taxon>Nocardiaceae</taxon>
        <taxon>Nocardia</taxon>
    </lineage>
</organism>
<evidence type="ECO:0000313" key="2">
    <source>
        <dbReference type="Proteomes" id="UP000702209"/>
    </source>
</evidence>
<protein>
    <submittedName>
        <fullName evidence="1">AbrB/MazE/SpoVT family DNA-binding domain-containing protein</fullName>
    </submittedName>
</protein>
<dbReference type="Proteomes" id="UP000702209">
    <property type="component" value="Unassembled WGS sequence"/>
</dbReference>
<dbReference type="GO" id="GO:0003677">
    <property type="term" value="F:DNA binding"/>
    <property type="evidence" value="ECO:0007669"/>
    <property type="project" value="UniProtKB-KW"/>
</dbReference>
<dbReference type="RefSeq" id="WP_195133659.1">
    <property type="nucleotide sequence ID" value="NZ_JADLQX010000044.1"/>
</dbReference>
<proteinExistence type="predicted"/>
<keyword evidence="2" id="KW-1185">Reference proteome</keyword>
<accession>A0ABS0D5M0</accession>
<reference evidence="1 2" key="1">
    <citation type="submission" date="2020-10" db="EMBL/GenBank/DDBJ databases">
        <title>Identification of Nocardia species via Next-generation sequencing and recognition of intraspecies genetic diversity.</title>
        <authorList>
            <person name="Li P."/>
            <person name="Li P."/>
            <person name="Lu B."/>
        </authorList>
    </citation>
    <scope>NUCLEOTIDE SEQUENCE [LARGE SCALE GENOMIC DNA]</scope>
    <source>
        <strain evidence="1 2">BJ06-0157</strain>
    </source>
</reference>
<comment type="caution">
    <text evidence="1">The sequence shown here is derived from an EMBL/GenBank/DDBJ whole genome shotgun (WGS) entry which is preliminary data.</text>
</comment>
<evidence type="ECO:0000313" key="1">
    <source>
        <dbReference type="EMBL" id="MBF6302474.1"/>
    </source>
</evidence>
<gene>
    <name evidence="1" type="ORF">IU459_33775</name>
</gene>